<organism evidence="2 3">
    <name type="scientific">Venturia inaequalis</name>
    <name type="common">Apple scab fungus</name>
    <dbReference type="NCBI Taxonomy" id="5025"/>
    <lineage>
        <taxon>Eukaryota</taxon>
        <taxon>Fungi</taxon>
        <taxon>Dikarya</taxon>
        <taxon>Ascomycota</taxon>
        <taxon>Pezizomycotina</taxon>
        <taxon>Dothideomycetes</taxon>
        <taxon>Pleosporomycetidae</taxon>
        <taxon>Venturiales</taxon>
        <taxon>Venturiaceae</taxon>
        <taxon>Venturia</taxon>
    </lineage>
</organism>
<protein>
    <recommendedName>
        <fullName evidence="1">BTB domain-containing protein</fullName>
    </recommendedName>
</protein>
<dbReference type="SMART" id="SM00225">
    <property type="entry name" value="BTB"/>
    <property type="match status" value="4"/>
</dbReference>
<dbReference type="InterPro" id="IPR011333">
    <property type="entry name" value="SKP1/BTB/POZ_sf"/>
</dbReference>
<accession>A0A8H3UBU6</accession>
<gene>
    <name evidence="2" type="ORF">BLS_006563</name>
</gene>
<dbReference type="AlphaFoldDB" id="A0A8H3UBU6"/>
<sequence length="1221" mass="137352">MKKAKRPLLPEDVDTAASFKKRLSRRFNSTEFADLTITCRDQTFSAHKLLVSAHSPVLHNALKSGTFKESETGIIDLPHDDPILVEAMIKFMYEFKYDDSPIDDPTASLESKDDDSTIGDPTANLLFHAKIASMADKYDIQSMQELAIANFRLKAEVNGEESVLEAIQAAYNVEGVNDLKSIAVGLAFKWSENLFGMQEFENFMDENGEFGKEFVKHALLDAKESRRRDNSGLTRYICDPSHDGCELSFMINVFDLDPDETEPYLKQEMGRLLCKCPRQGCEKDATGKVNWIGIGAPFYCEGWFKYLCSSKRCKKLIYCCHENEELEEEESLLVVCPAYAMDVDVASTGIHAGLSKLLASGQFADMLVTCQGREYKVHKAIVCSQSAVLLSAFKPGGFKESITGVIDLPDDEPATVEAMINFLYKFEITTPTNTAEAMPLLTSLFTLADKYDVVPLKHFIRQKFEKLCMTKETTHIIAAVKAVYSTEGTTELRCVVVEWAHKYLKAFLNDPGFEETMDEFGEFGKDIAKLHSAEPSPDQMMGFMDLGDPTSTLKVSLARKLTTGEFSDMTIKCCGKTLNVHKVIVCGQSPVLYGAFKHNTFKESDTGVIDLSEDDDPELVETMVRVMYHFDYEVPSTIEDLSDIVLFHTRLFVLADKYDYTVLGQLAASKIKLVCDPQKEDVQAGLIHDPKGVLRVLPALKVIYSMQGGGGIKSILLEFLLKHHSALLKSPRSATTEVSETKDFDEFMESCGAFGRDLVKSMSRIINRGSVMNGYLRFVCECGLDFMCDMSRPGRGSMDRLAQRDHLWCACPRCGKTEAGTPHDLECILPTESTHEDCWHAYRCCRNRCRQILPVLCAHRGEDEQKEGFRFELKCFGCSDKLEKDLFEVANLEKYKACWTRKNPENLTRFLSRELQNTDFSDLTITCGEKSFKVHKLVVCGHSPVIRNACKKDGFKESVTGVFDMPDDDPDLVEAMINFMYTFCYGAIANDGTKPMIFHAAVFSLADKYDVSGLRQAAIAAFKDRFYSSAYTGLSEFTEAVSAIYHTNTPPSIKELRTVVVDIAQTQLKTFAKIDEFMTLMDNIGEFGKDLVRSISCEMERGPNQPSTVQFFCTADFCKLKTMINFYDLPNWQQNVVKKDERAGYLFISCPQCQQETKAQRLHEDAAFVDLSWFKVTCTSSDCRNGINSVFCSRSGQANLPEIRKKELTCYRGHPNQLQPE</sequence>
<dbReference type="Proteomes" id="UP000433883">
    <property type="component" value="Unassembled WGS sequence"/>
</dbReference>
<feature type="domain" description="BTB" evidence="1">
    <location>
        <begin position="364"/>
        <end position="432"/>
    </location>
</feature>
<dbReference type="Gene3D" id="3.30.710.10">
    <property type="entry name" value="Potassium Channel Kv1.1, Chain A"/>
    <property type="match status" value="4"/>
</dbReference>
<dbReference type="PROSITE" id="PS50097">
    <property type="entry name" value="BTB"/>
    <property type="match status" value="4"/>
</dbReference>
<evidence type="ECO:0000313" key="3">
    <source>
        <dbReference type="Proteomes" id="UP000433883"/>
    </source>
</evidence>
<evidence type="ECO:0000259" key="1">
    <source>
        <dbReference type="PROSITE" id="PS50097"/>
    </source>
</evidence>
<evidence type="ECO:0000313" key="2">
    <source>
        <dbReference type="EMBL" id="KAE9967115.1"/>
    </source>
</evidence>
<dbReference type="CDD" id="cd18186">
    <property type="entry name" value="BTB_POZ_ZBTB_KLHL-like"/>
    <property type="match status" value="4"/>
</dbReference>
<feature type="domain" description="BTB" evidence="1">
    <location>
        <begin position="567"/>
        <end position="636"/>
    </location>
</feature>
<dbReference type="EMBL" id="WNWQ01000487">
    <property type="protein sequence ID" value="KAE9967115.1"/>
    <property type="molecule type" value="Genomic_DNA"/>
</dbReference>
<comment type="caution">
    <text evidence="2">The sequence shown here is derived from an EMBL/GenBank/DDBJ whole genome shotgun (WGS) entry which is preliminary data.</text>
</comment>
<dbReference type="InterPro" id="IPR000210">
    <property type="entry name" value="BTB/POZ_dom"/>
</dbReference>
<name>A0A8H3UBU6_VENIN</name>
<dbReference type="Pfam" id="PF00651">
    <property type="entry name" value="BTB"/>
    <property type="match status" value="4"/>
</dbReference>
<feature type="domain" description="BTB" evidence="1">
    <location>
        <begin position="921"/>
        <end position="982"/>
    </location>
</feature>
<dbReference type="SUPFAM" id="SSF54695">
    <property type="entry name" value="POZ domain"/>
    <property type="match status" value="4"/>
</dbReference>
<feature type="domain" description="BTB" evidence="1">
    <location>
        <begin position="33"/>
        <end position="101"/>
    </location>
</feature>
<dbReference type="PANTHER" id="PTHR47843:SF5">
    <property type="entry name" value="BTB_POZ DOMAIN PROTEIN"/>
    <property type="match status" value="1"/>
</dbReference>
<dbReference type="PANTHER" id="PTHR47843">
    <property type="entry name" value="BTB DOMAIN-CONTAINING PROTEIN-RELATED"/>
    <property type="match status" value="1"/>
</dbReference>
<reference evidence="2 3" key="1">
    <citation type="submission" date="2019-11" db="EMBL/GenBank/DDBJ databases">
        <title>Venturia inaequalis Genome Resource.</title>
        <authorList>
            <person name="Lichtner F.J."/>
        </authorList>
    </citation>
    <scope>NUCLEOTIDE SEQUENCE [LARGE SCALE GENOMIC DNA]</scope>
    <source>
        <strain evidence="2">Bline_iso_100314</strain>
    </source>
</reference>
<proteinExistence type="predicted"/>